<feature type="domain" description="PTS EIIA type-4" evidence="6">
    <location>
        <begin position="492"/>
        <end position="615"/>
    </location>
</feature>
<protein>
    <submittedName>
        <fullName evidence="8">RNA polymerase subunit sigma-54</fullName>
    </submittedName>
</protein>
<dbReference type="InterPro" id="IPR003593">
    <property type="entry name" value="AAA+_ATPase"/>
</dbReference>
<dbReference type="GO" id="GO:0006355">
    <property type="term" value="P:regulation of DNA-templated transcription"/>
    <property type="evidence" value="ECO:0007669"/>
    <property type="project" value="InterPro"/>
</dbReference>
<reference evidence="8 9" key="1">
    <citation type="submission" date="2017-09" db="EMBL/GenBank/DDBJ databases">
        <title>Bacterial strain isolated from the female urinary microbiota.</title>
        <authorList>
            <person name="Thomas-White K."/>
            <person name="Kumar N."/>
            <person name="Forster S."/>
            <person name="Putonti C."/>
            <person name="Lawley T."/>
            <person name="Wolfe A.J."/>
        </authorList>
    </citation>
    <scope>NUCLEOTIDE SEQUENCE [LARGE SCALE GENOMIC DNA]</scope>
    <source>
        <strain evidence="8 9">UMB0852</strain>
    </source>
</reference>
<dbReference type="Gene3D" id="1.10.1790.10">
    <property type="entry name" value="PRD domain"/>
    <property type="match status" value="1"/>
</dbReference>
<evidence type="ECO:0000259" key="7">
    <source>
        <dbReference type="PROSITE" id="PS51372"/>
    </source>
</evidence>
<dbReference type="EMBL" id="PNHE01000003">
    <property type="protein sequence ID" value="PMC58960.1"/>
    <property type="molecule type" value="Genomic_DNA"/>
</dbReference>
<dbReference type="InterPro" id="IPR011608">
    <property type="entry name" value="PRD"/>
</dbReference>
<dbReference type="PROSITE" id="PS50045">
    <property type="entry name" value="SIGMA54_INTERACT_4"/>
    <property type="match status" value="1"/>
</dbReference>
<dbReference type="Pfam" id="PF03610">
    <property type="entry name" value="EIIA-man"/>
    <property type="match status" value="1"/>
</dbReference>
<keyword evidence="4" id="KW-0238">DNA-binding</keyword>
<dbReference type="GO" id="GO:0009401">
    <property type="term" value="P:phosphoenolpyruvate-dependent sugar phosphotransferase system"/>
    <property type="evidence" value="ECO:0007669"/>
    <property type="project" value="InterPro"/>
</dbReference>
<dbReference type="SUPFAM" id="SSF63520">
    <property type="entry name" value="PTS-regulatory domain, PRD"/>
    <property type="match status" value="1"/>
</dbReference>
<evidence type="ECO:0000256" key="2">
    <source>
        <dbReference type="ARBA" id="ARBA00022741"/>
    </source>
</evidence>
<dbReference type="Pfam" id="PF00874">
    <property type="entry name" value="PRD"/>
    <property type="match status" value="1"/>
</dbReference>
<dbReference type="PANTHER" id="PTHR32071">
    <property type="entry name" value="TRANSCRIPTIONAL REGULATORY PROTEIN"/>
    <property type="match status" value="1"/>
</dbReference>
<dbReference type="InterPro" id="IPR036634">
    <property type="entry name" value="PRD_sf"/>
</dbReference>
<dbReference type="InterPro" id="IPR027417">
    <property type="entry name" value="P-loop_NTPase"/>
</dbReference>
<dbReference type="SUPFAM" id="SSF53062">
    <property type="entry name" value="PTS system fructose IIA component-like"/>
    <property type="match status" value="1"/>
</dbReference>
<dbReference type="Gene3D" id="3.40.50.300">
    <property type="entry name" value="P-loop containing nucleotide triphosphate hydrolases"/>
    <property type="match status" value="1"/>
</dbReference>
<evidence type="ECO:0000259" key="6">
    <source>
        <dbReference type="PROSITE" id="PS51096"/>
    </source>
</evidence>
<feature type="domain" description="PRD" evidence="7">
    <location>
        <begin position="748"/>
        <end position="855"/>
    </location>
</feature>
<evidence type="ECO:0000313" key="8">
    <source>
        <dbReference type="EMBL" id="PMC58960.1"/>
    </source>
</evidence>
<dbReference type="Proteomes" id="UP000235682">
    <property type="component" value="Unassembled WGS sequence"/>
</dbReference>
<dbReference type="PANTHER" id="PTHR32071:SF38">
    <property type="entry name" value="PSP OPERON TRANSCRIPTIONAL ACTIVATOR"/>
    <property type="match status" value="1"/>
</dbReference>
<comment type="caution">
    <text evidence="8">The sequence shown here is derived from an EMBL/GenBank/DDBJ whole genome shotgun (WGS) entry which is preliminary data.</text>
</comment>
<dbReference type="GO" id="GO:0005524">
    <property type="term" value="F:ATP binding"/>
    <property type="evidence" value="ECO:0007669"/>
    <property type="project" value="UniProtKB-KW"/>
</dbReference>
<dbReference type="PROSITE" id="PS51372">
    <property type="entry name" value="PRD_2"/>
    <property type="match status" value="1"/>
</dbReference>
<dbReference type="SUPFAM" id="SSF52540">
    <property type="entry name" value="P-loop containing nucleoside triphosphate hydrolases"/>
    <property type="match status" value="1"/>
</dbReference>
<dbReference type="Gene3D" id="3.40.50.510">
    <property type="entry name" value="Phosphotransferase system, mannose-type IIA component"/>
    <property type="match status" value="1"/>
</dbReference>
<keyword evidence="2" id="KW-0547">Nucleotide-binding</keyword>
<evidence type="ECO:0000256" key="4">
    <source>
        <dbReference type="ARBA" id="ARBA00023125"/>
    </source>
</evidence>
<dbReference type="InterPro" id="IPR036662">
    <property type="entry name" value="PTS_EIIA_man-typ_sf"/>
</dbReference>
<organism evidence="8 9">
    <name type="scientific">Dolosicoccus paucivorans</name>
    <dbReference type="NCBI Taxonomy" id="84521"/>
    <lineage>
        <taxon>Bacteria</taxon>
        <taxon>Bacillati</taxon>
        <taxon>Bacillota</taxon>
        <taxon>Bacilli</taxon>
        <taxon>Lactobacillales</taxon>
        <taxon>Aerococcaceae</taxon>
        <taxon>Dolosicoccus</taxon>
    </lineage>
</organism>
<evidence type="ECO:0000256" key="1">
    <source>
        <dbReference type="ARBA" id="ARBA00022679"/>
    </source>
</evidence>
<sequence length="856" mass="98500">MEGMDGMKEQLKKELLERIQESDKEWTTLELSDFIQRSRSVTSLYLNELAREGKIQKSDTRPVYWTMTQTNQSVELTQDVFRQFIGARLSFTKVIEDIKDALNYPPRGLPILIHGNSGVGKSYLAHLISEYLQDANLPCAERLIVFNCADYANNPELLSSVLFGHVKGAFTGAKSDKVGILEQAHHGILFLDEVHRLSLENQEKLFQFLDKGYFRRLGDDETVIYSQSRLLLATTEDPNEVLLPTFYRRIPLTVHLSDFHLRPRTERIQLTAYLFQKEGQRIGRELMIESDLLEQLINRKYQGNVGSLSNEIKVLCAQAYRRQLKDKTTLYITLNRQHTNVQWLYINQLVHSNQSPQGLVNQREALIEYNNLPQLRGAVHELLDQASEEVSDDYLYGLYGPRVDKIKQKLFTVLPCTKSSTDFKEEFWHHLMTLWYVAGQTDSSHYLVYRQLMETYPRACSLAYQLAQEETSKAVLVPLMLMLSDRVSEQIQYQALLVAHGDSTASSIQSVANELLGHYVFDAINVPLTSSPEDIIVEVKQWLNERDTTNGVMMLVDMGSLTQLYQGLKPQIKGELLVVNNLTTSYALEIGQKMIQKEPFHSLIESIQINFKTEIQYFEGFDHQTNVIVSSISGPEITESIANILRKYVQTDVKVVEIEYTELIDLLNQKQEDHVYFASTVAIVTTTPLTTPASVNVINLMDLLTDETNPGFIESFEPFISLSAKQSLLDHLLYLFSREGLTDKLEFLNPDVIIAQVERVLSRFEQRFQYTFNVQIKFILSMHLAVLIERVMLGAQDYEVPVDLHQLKINNKLFFPNAKSILFELEQFYRIEISDWEIYVIYEIISASDEELAREK</sequence>
<evidence type="ECO:0000256" key="3">
    <source>
        <dbReference type="ARBA" id="ARBA00022840"/>
    </source>
</evidence>
<dbReference type="AlphaFoldDB" id="A0A2N6SPH0"/>
<keyword evidence="9" id="KW-1185">Reference proteome</keyword>
<proteinExistence type="predicted"/>
<dbReference type="InterPro" id="IPR004701">
    <property type="entry name" value="PTS_EIIA_man-typ"/>
</dbReference>
<name>A0A2N6SPH0_9LACT</name>
<feature type="domain" description="Sigma-54 factor interaction" evidence="5">
    <location>
        <begin position="84"/>
        <end position="317"/>
    </location>
</feature>
<dbReference type="GO" id="GO:0016020">
    <property type="term" value="C:membrane"/>
    <property type="evidence" value="ECO:0007669"/>
    <property type="project" value="InterPro"/>
</dbReference>
<keyword evidence="1" id="KW-0808">Transferase</keyword>
<dbReference type="GO" id="GO:0016740">
    <property type="term" value="F:transferase activity"/>
    <property type="evidence" value="ECO:0007669"/>
    <property type="project" value="UniProtKB-KW"/>
</dbReference>
<dbReference type="Pfam" id="PF00158">
    <property type="entry name" value="Sigma54_activat"/>
    <property type="match status" value="1"/>
</dbReference>
<dbReference type="InterPro" id="IPR036390">
    <property type="entry name" value="WH_DNA-bd_sf"/>
</dbReference>
<dbReference type="InterPro" id="IPR002078">
    <property type="entry name" value="Sigma_54_int"/>
</dbReference>
<accession>A0A2N6SPH0</accession>
<dbReference type="SUPFAM" id="SSF46785">
    <property type="entry name" value="Winged helix' DNA-binding domain"/>
    <property type="match status" value="1"/>
</dbReference>
<evidence type="ECO:0000259" key="5">
    <source>
        <dbReference type="PROSITE" id="PS50045"/>
    </source>
</evidence>
<dbReference type="SMART" id="SM00382">
    <property type="entry name" value="AAA"/>
    <property type="match status" value="1"/>
</dbReference>
<keyword evidence="3" id="KW-0067">ATP-binding</keyword>
<evidence type="ECO:0000313" key="9">
    <source>
        <dbReference type="Proteomes" id="UP000235682"/>
    </source>
</evidence>
<dbReference type="CDD" id="cd00009">
    <property type="entry name" value="AAA"/>
    <property type="match status" value="1"/>
</dbReference>
<gene>
    <name evidence="8" type="ORF">CJ205_01260</name>
</gene>
<dbReference type="PROSITE" id="PS51096">
    <property type="entry name" value="PTS_EIIA_TYPE_4"/>
    <property type="match status" value="1"/>
</dbReference>
<dbReference type="GO" id="GO:0003677">
    <property type="term" value="F:DNA binding"/>
    <property type="evidence" value="ECO:0007669"/>
    <property type="project" value="UniProtKB-KW"/>
</dbReference>